<dbReference type="AlphaFoldDB" id="A0A4U6U3W3"/>
<keyword evidence="2" id="KW-1185">Reference proteome</keyword>
<evidence type="ECO:0000313" key="1">
    <source>
        <dbReference type="EMBL" id="TKW09582.1"/>
    </source>
</evidence>
<organism evidence="1 2">
    <name type="scientific">Setaria viridis</name>
    <name type="common">Green bristlegrass</name>
    <name type="synonym">Setaria italica subsp. viridis</name>
    <dbReference type="NCBI Taxonomy" id="4556"/>
    <lineage>
        <taxon>Eukaryota</taxon>
        <taxon>Viridiplantae</taxon>
        <taxon>Streptophyta</taxon>
        <taxon>Embryophyta</taxon>
        <taxon>Tracheophyta</taxon>
        <taxon>Spermatophyta</taxon>
        <taxon>Magnoliopsida</taxon>
        <taxon>Liliopsida</taxon>
        <taxon>Poales</taxon>
        <taxon>Poaceae</taxon>
        <taxon>PACMAD clade</taxon>
        <taxon>Panicoideae</taxon>
        <taxon>Panicodae</taxon>
        <taxon>Paniceae</taxon>
        <taxon>Cenchrinae</taxon>
        <taxon>Setaria</taxon>
    </lineage>
</organism>
<reference evidence="1" key="1">
    <citation type="submission" date="2019-03" db="EMBL/GenBank/DDBJ databases">
        <title>WGS assembly of Setaria viridis.</title>
        <authorList>
            <person name="Huang P."/>
            <person name="Jenkins J."/>
            <person name="Grimwood J."/>
            <person name="Barry K."/>
            <person name="Healey A."/>
            <person name="Mamidi S."/>
            <person name="Sreedasyam A."/>
            <person name="Shu S."/>
            <person name="Feldman M."/>
            <person name="Wu J."/>
            <person name="Yu Y."/>
            <person name="Chen C."/>
            <person name="Johnson J."/>
            <person name="Rokhsar D."/>
            <person name="Baxter I."/>
            <person name="Schmutz J."/>
            <person name="Brutnell T."/>
            <person name="Kellogg E."/>
        </authorList>
    </citation>
    <scope>NUCLEOTIDE SEQUENCE [LARGE SCALE GENOMIC DNA]</scope>
</reference>
<dbReference type="Proteomes" id="UP000298652">
    <property type="component" value="Chromosome 6"/>
</dbReference>
<accession>A0A4U6U3W3</accession>
<name>A0A4U6U3W3_SETVI</name>
<evidence type="ECO:0000313" key="2">
    <source>
        <dbReference type="Proteomes" id="UP000298652"/>
    </source>
</evidence>
<protein>
    <submittedName>
        <fullName evidence="1">Uncharacterized protein</fullName>
    </submittedName>
</protein>
<gene>
    <name evidence="1" type="ORF">SEVIR_6G112601v2</name>
</gene>
<dbReference type="Gramene" id="TKW09582">
    <property type="protein sequence ID" value="TKW09582"/>
    <property type="gene ID" value="SEVIR_6G112601v2"/>
</dbReference>
<dbReference type="EMBL" id="CM016557">
    <property type="protein sequence ID" value="TKW09582.1"/>
    <property type="molecule type" value="Genomic_DNA"/>
</dbReference>
<proteinExistence type="predicted"/>
<sequence length="35" mass="3743">MLAPELVDSSDEKAACAAIRDRMGLKGYQVAYVNG</sequence>